<dbReference type="GO" id="GO:0016787">
    <property type="term" value="F:hydrolase activity"/>
    <property type="evidence" value="ECO:0007669"/>
    <property type="project" value="UniProtKB-KW"/>
</dbReference>
<dbReference type="EMBL" id="CP091511">
    <property type="protein sequence ID" value="UOO90312.1"/>
    <property type="molecule type" value="Genomic_DNA"/>
</dbReference>
<feature type="domain" description="Serine aminopeptidase S33" evidence="2">
    <location>
        <begin position="29"/>
        <end position="250"/>
    </location>
</feature>
<dbReference type="PANTHER" id="PTHR22946">
    <property type="entry name" value="DIENELACTONE HYDROLASE DOMAIN-CONTAINING PROTEIN-RELATED"/>
    <property type="match status" value="1"/>
</dbReference>
<dbReference type="Gene3D" id="3.40.50.1820">
    <property type="entry name" value="alpha/beta hydrolase"/>
    <property type="match status" value="1"/>
</dbReference>
<dbReference type="Pfam" id="PF12146">
    <property type="entry name" value="Hydrolase_4"/>
    <property type="match status" value="1"/>
</dbReference>
<keyword evidence="1 3" id="KW-0378">Hydrolase</keyword>
<dbReference type="Proteomes" id="UP000832011">
    <property type="component" value="Chromosome"/>
</dbReference>
<dbReference type="InterPro" id="IPR029058">
    <property type="entry name" value="AB_hydrolase_fold"/>
</dbReference>
<protein>
    <submittedName>
        <fullName evidence="3">Alpha/beta fold hydrolase</fullName>
    </submittedName>
</protein>
<accession>A0ABY4EA54</accession>
<evidence type="ECO:0000313" key="3">
    <source>
        <dbReference type="EMBL" id="UOO90312.1"/>
    </source>
</evidence>
<dbReference type="PIRSF" id="PIRSF037442">
    <property type="entry name" value="UCP037442_abhydr"/>
    <property type="match status" value="1"/>
</dbReference>
<reference evidence="3 4" key="1">
    <citation type="journal article" date="2022" name="Res Sq">
        <title>Evolution of multicellular longitudinally dividing oral cavity symbionts (Neisseriaceae).</title>
        <authorList>
            <person name="Nyongesa S."/>
            <person name="Weber P."/>
            <person name="Bernet E."/>
            <person name="Pullido F."/>
            <person name="Nieckarz M."/>
            <person name="Delaby M."/>
            <person name="Nieves C."/>
            <person name="Viehboeck T."/>
            <person name="Krause N."/>
            <person name="Rivera-Millot A."/>
            <person name="Nakamura A."/>
            <person name="Vischer N."/>
            <person name="VanNieuwenhze M."/>
            <person name="Brun Y."/>
            <person name="Cava F."/>
            <person name="Bulgheresi S."/>
            <person name="Veyrier F."/>
        </authorList>
    </citation>
    <scope>NUCLEOTIDE SEQUENCE [LARGE SCALE GENOMIC DNA]</scope>
    <source>
        <strain evidence="3 4">SN4</strain>
    </source>
</reference>
<dbReference type="InterPro" id="IPR022742">
    <property type="entry name" value="Hydrolase_4"/>
</dbReference>
<dbReference type="RefSeq" id="WP_082625574.1">
    <property type="nucleotide sequence ID" value="NZ_CABKVG010000008.1"/>
</dbReference>
<gene>
    <name evidence="3" type="ORF">LVJ82_04845</name>
</gene>
<dbReference type="InterPro" id="IPR050261">
    <property type="entry name" value="FrsA_esterase"/>
</dbReference>
<evidence type="ECO:0000256" key="1">
    <source>
        <dbReference type="ARBA" id="ARBA00022801"/>
    </source>
</evidence>
<sequence>MVQQTVQFASGNGQPLAGILFHADNIAHNTAVLICGGTGFLQKYYAPLATWLADKGYTVLTFDYQGIGASRHTPLKQCHARLQDWGTDDIPAAVDFLLGYTGLSQVVLVGHSAGGQMLGVMHNHAKVAKVVAIAGSTGHVVNMRPEFARQAKFMFNVYMPINNLLFGYTKLKRIKWGEDLPRHVARQWAQWCTAGHYVKTAIDRGDIAVDYHADITQPITVIHADDDDIANDANVAEFLSLYPHAQKNVYTLNPKEQGFNSIGHNLIFRPSHQALWDLVLREIQLL</sequence>
<organism evidence="3 4">
    <name type="scientific">Vitreoscilla massiliensis</name>
    <dbReference type="NCBI Taxonomy" id="1689272"/>
    <lineage>
        <taxon>Bacteria</taxon>
        <taxon>Pseudomonadati</taxon>
        <taxon>Pseudomonadota</taxon>
        <taxon>Betaproteobacteria</taxon>
        <taxon>Neisseriales</taxon>
        <taxon>Neisseriaceae</taxon>
        <taxon>Vitreoscilla</taxon>
    </lineage>
</organism>
<dbReference type="PANTHER" id="PTHR22946:SF9">
    <property type="entry name" value="POLYKETIDE TRANSFERASE AF380"/>
    <property type="match status" value="1"/>
</dbReference>
<name>A0ABY4EA54_9NEIS</name>
<proteinExistence type="predicted"/>
<dbReference type="SUPFAM" id="SSF53474">
    <property type="entry name" value="alpha/beta-Hydrolases"/>
    <property type="match status" value="1"/>
</dbReference>
<keyword evidence="4" id="KW-1185">Reference proteome</keyword>
<evidence type="ECO:0000259" key="2">
    <source>
        <dbReference type="Pfam" id="PF12146"/>
    </source>
</evidence>
<dbReference type="InterPro" id="IPR017208">
    <property type="entry name" value="UCP037442_abhydr"/>
</dbReference>
<evidence type="ECO:0000313" key="4">
    <source>
        <dbReference type="Proteomes" id="UP000832011"/>
    </source>
</evidence>